<feature type="region of interest" description="Disordered" evidence="1">
    <location>
        <begin position="184"/>
        <end position="228"/>
    </location>
</feature>
<sequence length="251" mass="25362">MKLRSTFVTTTIVSVLTDLPFVLASPTGASGCTGGTAAVGSGHLRDGAITGSLSDGGITLRIGGIALTGDSTVDITAMEDISITASASDMPMKGILVRLESGETDLTGTLSFDDDALLQDAAVCASPVTGITHTSNVEKTEVAMSMTIPEEMMVTVDVTVVMQNNGDGSIYYYDQFLVNVLEGNGGSDAEPAPSDAPGANDAPTVAPVDTPTATGPTDAPVETPTSSGAGAMMIGVSVSSFVLSMASLLWM</sequence>
<reference evidence="5" key="2">
    <citation type="submission" date="2021-04" db="EMBL/GenBank/DDBJ databases">
        <authorList>
            <person name="Podell S."/>
        </authorList>
    </citation>
    <scope>NUCLEOTIDE SEQUENCE</scope>
    <source>
        <strain evidence="5">Hildebrandi</strain>
    </source>
</reference>
<keyword evidence="2" id="KW-0812">Transmembrane</keyword>
<evidence type="ECO:0000259" key="4">
    <source>
        <dbReference type="Pfam" id="PF02014"/>
    </source>
</evidence>
<gene>
    <name evidence="5" type="ORF">IV203_022608</name>
</gene>
<protein>
    <submittedName>
        <fullName evidence="5">Reeler domain containing protein</fullName>
    </submittedName>
</protein>
<comment type="caution">
    <text evidence="5">The sequence shown here is derived from an EMBL/GenBank/DDBJ whole genome shotgun (WGS) entry which is preliminary data.</text>
</comment>
<proteinExistence type="predicted"/>
<evidence type="ECO:0000313" key="5">
    <source>
        <dbReference type="EMBL" id="KAG7344600.1"/>
    </source>
</evidence>
<name>A0A9K3KJ03_9STRA</name>
<reference evidence="5" key="1">
    <citation type="journal article" date="2021" name="Sci. Rep.">
        <title>Diploid genomic architecture of Nitzschia inconspicua, an elite biomass production diatom.</title>
        <authorList>
            <person name="Oliver A."/>
            <person name="Podell S."/>
            <person name="Pinowska A."/>
            <person name="Traller J.C."/>
            <person name="Smith S.R."/>
            <person name="McClure R."/>
            <person name="Beliaev A."/>
            <person name="Bohutskyi P."/>
            <person name="Hill E.A."/>
            <person name="Rabines A."/>
            <person name="Zheng H."/>
            <person name="Allen L.Z."/>
            <person name="Kuo A."/>
            <person name="Grigoriev I.V."/>
            <person name="Allen A.E."/>
            <person name="Hazlebeck D."/>
            <person name="Allen E.E."/>
        </authorList>
    </citation>
    <scope>NUCLEOTIDE SEQUENCE</scope>
    <source>
        <strain evidence="5">Hildebrandi</strain>
    </source>
</reference>
<dbReference type="InterPro" id="IPR002861">
    <property type="entry name" value="Reeler_dom"/>
</dbReference>
<dbReference type="Proteomes" id="UP000693970">
    <property type="component" value="Unassembled WGS sequence"/>
</dbReference>
<keyword evidence="3" id="KW-0732">Signal</keyword>
<dbReference type="Pfam" id="PF02014">
    <property type="entry name" value="Reeler"/>
    <property type="match status" value="1"/>
</dbReference>
<evidence type="ECO:0000313" key="6">
    <source>
        <dbReference type="Proteomes" id="UP000693970"/>
    </source>
</evidence>
<feature type="domain" description="Reelin" evidence="4">
    <location>
        <begin position="80"/>
        <end position="164"/>
    </location>
</feature>
<dbReference type="PROSITE" id="PS51257">
    <property type="entry name" value="PROKAR_LIPOPROTEIN"/>
    <property type="match status" value="1"/>
</dbReference>
<evidence type="ECO:0000256" key="2">
    <source>
        <dbReference type="SAM" id="Phobius"/>
    </source>
</evidence>
<dbReference type="AlphaFoldDB" id="A0A9K3KJ03"/>
<feature type="compositionally biased region" description="Low complexity" evidence="1">
    <location>
        <begin position="201"/>
        <end position="221"/>
    </location>
</feature>
<feature type="transmembrane region" description="Helical" evidence="2">
    <location>
        <begin position="229"/>
        <end position="250"/>
    </location>
</feature>
<accession>A0A9K3KJ03</accession>
<feature type="signal peptide" evidence="3">
    <location>
        <begin position="1"/>
        <end position="24"/>
    </location>
</feature>
<evidence type="ECO:0000256" key="1">
    <source>
        <dbReference type="SAM" id="MobiDB-lite"/>
    </source>
</evidence>
<keyword evidence="6" id="KW-1185">Reference proteome</keyword>
<organism evidence="5 6">
    <name type="scientific">Nitzschia inconspicua</name>
    <dbReference type="NCBI Taxonomy" id="303405"/>
    <lineage>
        <taxon>Eukaryota</taxon>
        <taxon>Sar</taxon>
        <taxon>Stramenopiles</taxon>
        <taxon>Ochrophyta</taxon>
        <taxon>Bacillariophyta</taxon>
        <taxon>Bacillariophyceae</taxon>
        <taxon>Bacillariophycidae</taxon>
        <taxon>Bacillariales</taxon>
        <taxon>Bacillariaceae</taxon>
        <taxon>Nitzschia</taxon>
    </lineage>
</organism>
<feature type="chain" id="PRO_5039946397" evidence="3">
    <location>
        <begin position="25"/>
        <end position="251"/>
    </location>
</feature>
<keyword evidence="2" id="KW-1133">Transmembrane helix</keyword>
<dbReference type="EMBL" id="JAGRRH010000023">
    <property type="protein sequence ID" value="KAG7344600.1"/>
    <property type="molecule type" value="Genomic_DNA"/>
</dbReference>
<evidence type="ECO:0000256" key="3">
    <source>
        <dbReference type="SAM" id="SignalP"/>
    </source>
</evidence>
<keyword evidence="2" id="KW-0472">Membrane</keyword>